<evidence type="ECO:0000256" key="5">
    <source>
        <dbReference type="PROSITE-ProRule" id="PRU00104"/>
    </source>
</evidence>
<name>A0AAD8YDV0_9STRA</name>
<dbReference type="InterPro" id="IPR035983">
    <property type="entry name" value="Hect_E3_ubiquitin_ligase"/>
</dbReference>
<dbReference type="PROSITE" id="PS50237">
    <property type="entry name" value="HECT"/>
    <property type="match status" value="1"/>
</dbReference>
<dbReference type="FunFam" id="3.30.2410.10:FF:000009">
    <property type="entry name" value="Probable E3 ubiquitin-protein ligase HECTD2"/>
    <property type="match status" value="1"/>
</dbReference>
<evidence type="ECO:0000313" key="10">
    <source>
        <dbReference type="EMBL" id="KAK1744696.1"/>
    </source>
</evidence>
<feature type="domain" description="Fibronectin type-III" evidence="9">
    <location>
        <begin position="2164"/>
        <end position="2280"/>
    </location>
</feature>
<feature type="chain" id="PRO_5042226619" description="HECT-type E3 ubiquitin transferase" evidence="7">
    <location>
        <begin position="25"/>
        <end position="6128"/>
    </location>
</feature>
<evidence type="ECO:0000313" key="11">
    <source>
        <dbReference type="Proteomes" id="UP001224775"/>
    </source>
</evidence>
<dbReference type="SMART" id="SM00119">
    <property type="entry name" value="HECTc"/>
    <property type="match status" value="1"/>
</dbReference>
<dbReference type="CDD" id="cd00078">
    <property type="entry name" value="HECTc"/>
    <property type="match status" value="1"/>
</dbReference>
<dbReference type="GO" id="GO:0000209">
    <property type="term" value="P:protein polyubiquitination"/>
    <property type="evidence" value="ECO:0007669"/>
    <property type="project" value="InterPro"/>
</dbReference>
<dbReference type="EC" id="2.3.2.26" evidence="2"/>
<dbReference type="EMBL" id="JATAAI010000006">
    <property type="protein sequence ID" value="KAK1744696.1"/>
    <property type="molecule type" value="Genomic_DNA"/>
</dbReference>
<dbReference type="InterPro" id="IPR000569">
    <property type="entry name" value="HECT_dom"/>
</dbReference>
<comment type="catalytic activity">
    <reaction evidence="1">
        <text>S-ubiquitinyl-[E2 ubiquitin-conjugating enzyme]-L-cysteine + [acceptor protein]-L-lysine = [E2 ubiquitin-conjugating enzyme]-L-cysteine + N(6)-ubiquitinyl-[acceptor protein]-L-lysine.</text>
        <dbReference type="EC" id="2.3.2.26"/>
    </reaction>
</comment>
<feature type="region of interest" description="Disordered" evidence="6">
    <location>
        <begin position="4766"/>
        <end position="4853"/>
    </location>
</feature>
<evidence type="ECO:0000256" key="4">
    <source>
        <dbReference type="ARBA" id="ARBA00022786"/>
    </source>
</evidence>
<dbReference type="Gene3D" id="3.30.2160.10">
    <property type="entry name" value="Hect, E3 ligase catalytic domain"/>
    <property type="match status" value="1"/>
</dbReference>
<proteinExistence type="predicted"/>
<evidence type="ECO:0000256" key="7">
    <source>
        <dbReference type="SAM" id="SignalP"/>
    </source>
</evidence>
<feature type="compositionally biased region" description="Low complexity" evidence="6">
    <location>
        <begin position="5417"/>
        <end position="5431"/>
    </location>
</feature>
<evidence type="ECO:0000259" key="8">
    <source>
        <dbReference type="PROSITE" id="PS50237"/>
    </source>
</evidence>
<feature type="compositionally biased region" description="Polar residues" evidence="6">
    <location>
        <begin position="5439"/>
        <end position="5448"/>
    </location>
</feature>
<dbReference type="Gene3D" id="3.30.2410.10">
    <property type="entry name" value="Hect, E3 ligase catalytic domain"/>
    <property type="match status" value="1"/>
</dbReference>
<dbReference type="InterPro" id="IPR036116">
    <property type="entry name" value="FN3_sf"/>
</dbReference>
<feature type="domain" description="HECT" evidence="8">
    <location>
        <begin position="5789"/>
        <end position="6128"/>
    </location>
</feature>
<dbReference type="PROSITE" id="PS50853">
    <property type="entry name" value="FN3"/>
    <property type="match status" value="3"/>
</dbReference>
<dbReference type="SUPFAM" id="SSF56204">
    <property type="entry name" value="Hect, E3 ligase catalytic domain"/>
    <property type="match status" value="1"/>
</dbReference>
<feature type="domain" description="Fibronectin type-III" evidence="9">
    <location>
        <begin position="389"/>
        <end position="505"/>
    </location>
</feature>
<dbReference type="Gene3D" id="3.90.1750.10">
    <property type="entry name" value="Hect, E3 ligase catalytic domains"/>
    <property type="match status" value="1"/>
</dbReference>
<feature type="active site" description="Glycyl thioester intermediate" evidence="5">
    <location>
        <position position="6096"/>
    </location>
</feature>
<evidence type="ECO:0000256" key="1">
    <source>
        <dbReference type="ARBA" id="ARBA00000885"/>
    </source>
</evidence>
<gene>
    <name evidence="10" type="ORF">QTG54_003987</name>
</gene>
<dbReference type="Pfam" id="PF00632">
    <property type="entry name" value="HECT"/>
    <property type="match status" value="1"/>
</dbReference>
<keyword evidence="11" id="KW-1185">Reference proteome</keyword>
<keyword evidence="4 5" id="KW-0833">Ubl conjugation pathway</keyword>
<dbReference type="GO" id="GO:0061630">
    <property type="term" value="F:ubiquitin protein ligase activity"/>
    <property type="evidence" value="ECO:0007669"/>
    <property type="project" value="UniProtKB-EC"/>
</dbReference>
<sequence length="6128" mass="663432">PFLSVMKGTALASVLLFIPSAASAFWQWNTDADAVPQKIQPRVSRPSGPSNVNLFVVSRSELGVTWEPPLFDGGKSISKYLVEWDTDKLMASNASTASSEEVLGDTRFQITGLEEGQKYYVRVSAFGDSYSHAISSTPSFAIPSGMLPGYITDVSLDVASESALADRLRLAWSAAEVDVNGFSALPSGCIGGGSLPLSSPDDLEAYRIRWDTHPSFSNAKTPIGVGDFVRLQVSRSALTEPFPESSDDNVRIVGYEYHVTFTGQGFSSTLGSGVEDLLVISSHSSPFSTAGNCGTPFLSNGVDLVPGTRYKVLVTPMNELGKGAPNWFSDFDPSGIFGDSDFSSQDNYLERSCHAVPTCEIGSVECSEVDAENFAITARSVPIPSVLQVGTYPDVSNSDRFSKDSILVSFEAPLGSYGMPTDKFLVEWSTSSSFPPISDVGAVASWSSEVVAQYLDENGEHAFGEFLIGSLDMGTQYFVRVSAHNSGGFGEPTNSVPVKPMTRPDPPYEPVLSRVTLDYLELNPDNNLSTSARIGTSLLVSFEPPRLDAENGRPDKVGDGGDDVSEYLVEWSRVSWDEYTHAVIEINIQTENGAVGSAAMGTLSGSFQLSIDTTVSTANSVQGSFISASIPITSTDEMLKTILENVPNVGEVEVESLEPLQWQVTFLCEVGDIDVSLAVNKVVDTEQNAATVAIAKTVDAMIPTKAAYGSQRLGTDDVISMGGRLHYAIEHLVPGTPVFVRMSASNQVGFGPRRTTAPEFSAPVIQRPDSPTSLFSEDVPPHLSVYSPTALQVDIGAPQYDGGSPLNSFLVEWDSSPTFDSSILGDRSAFGSARTSASSEVCVSCVTNFDLATNTFSYTGDEVAANLLQPQRRIMVYFHDDAKAYLFSVLSATSSTIHVSNQHLRVSSLSNMLDLNNSIGINLKLMGSTYIIDSLDTGGTYYVRVSSENGVMGTGKFVSTMPPKRRLTGFPQPPTSASVDAADKNTLTLSWSSDAYLNNHDIEGFKIERYRKSAAASSSSSSFFGEQEIFKFSTLGLGLTGGSFQLYFGDFDTSTHVLLGSAEMEEGLKYAYTHNDMSAHLNRGEAILVGDEQYFVDETNLFTSTKLPLSEVFSGSSGDNISIFGRSKSRSISYDATASDLKSALEQMPYVNNVEVRREVVDDNPDGFLWFVTFTTNVGQQPSFSIDTSNLIGLNPTGLSITRDVPGELPDDYDVIFVQDPSMTSFNLTDLETGKMYYVRISSMSDEGKRVSLPTPPSECAPGGVPGQVKLPFMRAFDNETVLVTFEATAEANGASVEEYIVEYSPADPSFSASSRITVQPSHEFQRITTRAHTLPWVDSSSFTLSLGDYHGEFTVSVGSETTVMVNNGENILQRSTGTIGLSSLLSRGDFLLVGGVEYRVCLDVSESVPYDDDHLSLCTKDDAFEKANFISDSTSSVIDKIPIFMLDTSLGASKSPSVGDAFLNSVDASGSSNDMRGKLRRGDLVRVGHPNFGETFRVSTDSTRAFTDKVIPLSSADDSNSPASLSSQSLRHSTYEVQSFFIRSNDEHVTLTPSSSLVSGFRIRFKSETSQTTTDGGAKGCLRWDSEALQLKAELETLEGIDSVEVTREHVSAITGGEGEGVKYYVTFTGDNVRGNVPPLEIVDIGTNGCLDSHSIGGVFSEDIAPVAVEQVEISYVPMYEVQTTTDIPYDASAADMKAAIESLSMACSVDVFREVNRHGYSWDVTFIDASSSPFSPLLAMSANEQNLSANVDPGVDVADLQKVHLQGTEGVPLFVRVAARNSYGTGQFVSSNPRAVEVSPQLPSEPTDIFGQAISDSEIFIEWNTPLDNGGWPVTHYKIEYDTSSSFTSGVNSGPFGSMSVSASAKSVVADVQTVTVKIDRDDGEVYYLSGTFSLRFDGQQTSQLPYNVSSEKLKAALEELCNINEVSVARSIHCSPDPAIGCMEPDGFSWLVTFISVNHNGDQHHRHSSNLSPSVSHKLSADGSYMFECNDVSRAVCSIGNNAMAAVGTVQEIQSIIFATSPLTVTIGEETSSAILIGDSLSVVEEKMNLYSTNGVGKITVTCQTCVGDILNSGDSLLLNFLSFRGDLPDVIVSDSEATVSEITKGVSQFVVGRSTYSSVISNLSSMSDWYVRVFAYNGIGEGAPSLLSSPLRLSVAPPQVPENVVVETESSTSLQVSWDRPSSIGGVELSSFVLEYDTSPLFTSKNGAPAGLLSVTESDADASIGLVAEAFPGSLNPGVPYFVRVAATNEKSTGPFSFVGYPSSPISVTPFDVPSAVSWASLSAVSNDEIRLDYGRPLSENGSPALKYHIEIASGATSVDYRPQVLSITTEAVEPSFSNVVYSADLEISQHEVQEIKLLSEENNLGGTFELSLGTSSDKVVISFDESAADFTTKLQSSSLIGSVSVDKMQPLGTYGCIWTITFLSNLGDVPLLQHNGLLNLHGTNVSLSITEKTKGSLGPQHVVVNNLEEGQMYAARIAAGNEAGYGPYTSVARVASSPPENPSLSLGIVTKSSAEIIYTEPNPNGSSIESYKFEWTSSSFESLTTATARIACADGSDILGSFKFAYGVENEARSEKTVPIDIRSTPDEVPLALNAIKSINEVEVSVVTNSSSELEWALTFLYDIGRRGSLSIDSDSLRCQSEDQTVLESVITMESETPLPLDYGSTTVSAGDLCGGVHLDEFSSMQYLTLSDRTSGSYQLMLDNQSTSCIPFDASETQLKAAIQDLDFVGDIDVTAKLSGGAYEYTIVFQGDYPFGGGDWPALSVNTLHFGKGDCDPFVGGANHKATILPVRDDTTCVNGSLNTVAIVASSSTPIGGSFLISCGDRSTEKVGVNSFASDVKSVLSELLSSTEVIVTKHVTETNGVTWAVSYPRSSNDNCEISIDDTFVSGKNAKVNAYPLLVVKTSSSRNDSSGDFRIIIDGQSTSPISHQAAHEEVLQEMHKLDGIGLVDMLGPIEGEASLSDDYTMIVKAHTVDLDSVKVVPESNWRGTAPRVFYKPPSGMPPRTVLLEGLEKHKTYVARALARNAEGYGPSSNLIKIVPASTAPSPPYTQQQTVVEHKGVVEVEGKEIPEVLTTACSCLTELNDVTANEAAAILASYAKGNQINGVAVTGYPRELEEAYRQIYSGIGAFSALKRSVILSQCNLDGKYQLGNPGDYTPNLKGCYSISTFHSVELTKTGSGSGAGGVPGRMKKQTNNADPKKFGAIFSDVNDTMEWAESNEEAMNLVKAIRACLPWVESFNPVPDEYIVNQLDECAFVANLPGDPGGFVGERLLNMGSSCVHGIVRSPSADPDNVANQLVGTDEIVPLFTWSREITSTNYQVKRGETSTGRKVTRQTQQMVKDMVYFDETFMQESLLERLLDGISESVTVHDYVNAVPLNPIGDALAELANRTRAALQSDVDEDTIHDMLRNGLEPLYKDGENFFDVEQNVAGDKYLLAKKTRDVLTAMVKDFILSGKKTLILAENAHYNALKAHQKDTFEALFGAKKLVGSIYCANGREAGRLYRVDPGLQALINILADWLGLDGIHADVMASFAMHLGAKSLRRLFAMLGHDIDCSNMAATLERLMSEQKHRGGVRALGEIERQAISSYQDVLAARRRQFYNLSPSQKRLTGVNWQPANAVWQLDLPQRFFGDKIYIGRFTYLSDANTAQKDLLEAMKGLRARKPNSNHFDINNRRNKAILDEAIKQVRLGNDEPSRFFVEAGSRWVDTHGDDLSATLHPKETIVIADERVEVAAVFADRIELNESHVRGTNGNYVSGYRKENYIGSAMLMSGSSALVESNGRNLEYLLRPGEIIQVYNDVGNKEYLTITSISGSTVAFTPSYEGVTVSTPIHSKTKVVVPSNASSAVMKAAISSLPDVESVEVQRQGPNSSDGFTWLITFSSHIGADSCSLPSWCLSTSVESLDYINVGGLAEGINGNYVHTSSVNGRPRYELLGESSYIEYDSNIAKWGLYSTDTFVVSSADSSLVSVPLSGWTNGAVLTLSESAVPILLGTNAITHVSSIQSSVEPSFSNVVYSADLEISQHEVQEIKLLSEENDLGGTFELSLGTSSDKNVFSFDESADDFTTKLQSSSLIGSVSVDKMQPMSMYGCIWTITFLSNLGDVPLLQHNGLLNLHGTNVSLSITEKTKGSLGPQHVVVNNVEEGQIYAARIAAGNEAGFGPYTSVARVASSPPENPSLSLGIVTKSSAEIIYTEPNPNGSNIESYKFEWTSSSFESLTTATARIACADGSDILGSFKFAYGVENEGRSEETVPIDIRSTPDEMPLALNAINSINEVEVSVVTNSSSELEWALTFMYDNGRRGSLSIDSDSLRCQSEDQTILESEVTMESETPLPLDYGSTTVSAGDLCGGVHLDEFSSVQYLTLSVESGLVSSGSYQLMLDNQSTSCIPFDASEAQLKAAIQDLDFVGDIDVTAKLSGGAYEYIIVFQGDYPFGGGDWPALSVNVLQFGKGDCDPFVGGVNHKAAILPVRDETACVNGSLNTVAIVASSSTPIGGSFLISCGDRSTEKVSMNSSASDVKSVLSELLSSTDVIVTKHVTEMNGATWAVSYPRSSNDNCEISIDDTFVSGKNAKVNAYPLLVVKTSSSRNDSSGDFRIIIDGQSTSPISHQATHEEVLQEMHKLDGIGLVDMLGPIEGEASLSDDYTMIVKAHTVDLDSVKVVPESNWRGTAPRVFYKPPSGMLPRTVFLEGLEKQKTYVARAFARNAEGYGPSSNLIKIVPASTAPSSPSSVSSTEVESEIRQHFIDLLPTGIDTMFTDELAGNPAKKRADEAKARRIRAKREKEAKEARKRKELERRQKEEQAAVASSREVDGGAKVNPTPSPVASAVAVSGTKNTVTEPDAPMNAAQKAAEQRKVRAEARAKLSAAKTIQSCVRSKLTASKVREQQRTIFDKHMSDLIALTAILKRSSTQEYVPPPATVSIMTTQFLFFACPTTIRKNGSSGEVAFEDGSFILEERDLSRWTKLLKHLLLPGILNTNLDLDPLIPWVESANGKKRLNDVLTLLISSVARRQMKAKKPFGATSKGTSVGQDSNELLAAVDLILRTLLRLKKSADYSGGNRDIIHQKVCSLLIKSSAPSYSNYFQPKSASAKIQHQRYDKFTPDLISSLRSLILFGSNGTSEPIPPDAERMREACTAKDEKCRADTLTKLIIDFIASMEARSDQLNQGRLCSRFVSEILTVPLFTWKVNVSSYASLTQSQGLKSPPLVDYIRHFTNTFANEVSDGRIAVALNMTDISLSTCPAPPVLCLLSNVIQIGNKCDSINGTSPSKLHYKAAAEYFNFVATLINVAPLGTFSSKMSAVEWVSNGSTSSPIVLSNVVIEQANVFLSDSYVRSLFNCAIDDDMLMTRKVIDTKTEKDIKQENDLTEIGSTSATSLAAKEAMVDRNRRFWQSSKWAKKLSNFISSAGEKMTSSESSSGPTDSRTGKGKLMNTSSLSRQLANGKGSVSRAVTSAVLSSSESDSTKSSATKPQHVYSVSFFFSLCRAYGTIISRWGGIGKEDLVRRVSSKAGELEIESASAKLEPCVTALLNVLCFSTNILSSSWAIVQSNSSVVSDLYCVIDVNKGAVPIRALSCQNAHGANEGNGNIGASVLLMFVTCLSHTLIVTDDVELHEMEKPLPKHQVRRCILLLKKLLYRAVCLDDVHNATKNGKDQNSNHLGLALISVSSKVMNDLYSRSSRRLLCVPKLWIEEDLLEQDIRRCKSHLDYTSLLASPVCRICPFLVSFKRRLQLFERIVTTNRVDIQGSNEQRNLKRGIMVKVQRGRVLEDGLIHLNNLGRNMRQRICVNYISDVGTTESGVDVGGLFKEFWTDLSALAFDPNYALFKVTEDSLMYPNPSSKFVHGGDMSMKLFEFLGRILGKALYEGITIQPQFAHLFLSFLRGDHSYLHLLTDLSTIDKQLYNNLMFLKTYEGDAADLCLSFTVANDDFGVTEQNLIPNGADIEVTNGNKRRYIYLVAKHHVSDRIKEQSDAFTRGLWEVIDRSWLRLFNEPELQVLISGASDGKIDVPDMKANSKYTGGYSQLDRNVTRFWSVVSSFTPKQQADLLRFVTSCERPPPLGFSSMNPPFTIQRVGIMRDGDKLPSASTCFNTLKLPTYSSEKVLKERLIYAIESKSGFELT</sequence>
<dbReference type="FunFam" id="3.30.2160.10:FF:000002">
    <property type="entry name" value="Putative Ubiquitin-protein ligase E3C"/>
    <property type="match status" value="1"/>
</dbReference>
<feature type="non-terminal residue" evidence="10">
    <location>
        <position position="1"/>
    </location>
</feature>
<accession>A0AAD8YDV0</accession>
<keyword evidence="7" id="KW-0732">Signal</keyword>
<dbReference type="PANTHER" id="PTHR45700:SF2">
    <property type="entry name" value="UBIQUITIN-PROTEIN LIGASE E3C"/>
    <property type="match status" value="1"/>
</dbReference>
<dbReference type="SUPFAM" id="SSF49265">
    <property type="entry name" value="Fibronectin type III"/>
    <property type="match status" value="7"/>
</dbReference>
<keyword evidence="3" id="KW-0808">Transferase</keyword>
<evidence type="ECO:0000256" key="6">
    <source>
        <dbReference type="SAM" id="MobiDB-lite"/>
    </source>
</evidence>
<comment type="caution">
    <text evidence="10">The sequence shown here is derived from an EMBL/GenBank/DDBJ whole genome shotgun (WGS) entry which is preliminary data.</text>
</comment>
<dbReference type="PANTHER" id="PTHR45700">
    <property type="entry name" value="UBIQUITIN-PROTEIN LIGASE E3C"/>
    <property type="match status" value="1"/>
</dbReference>
<feature type="region of interest" description="Disordered" evidence="6">
    <location>
        <begin position="5417"/>
        <end position="5453"/>
    </location>
</feature>
<feature type="compositionally biased region" description="Basic and acidic residues" evidence="6">
    <location>
        <begin position="4790"/>
        <end position="4811"/>
    </location>
</feature>
<feature type="signal peptide" evidence="7">
    <location>
        <begin position="1"/>
        <end position="24"/>
    </location>
</feature>
<dbReference type="InterPro" id="IPR044611">
    <property type="entry name" value="E3A/B/C-like"/>
</dbReference>
<evidence type="ECO:0000259" key="9">
    <source>
        <dbReference type="PROSITE" id="PS50853"/>
    </source>
</evidence>
<dbReference type="InterPro" id="IPR013783">
    <property type="entry name" value="Ig-like_fold"/>
</dbReference>
<organism evidence="10 11">
    <name type="scientific">Skeletonema marinoi</name>
    <dbReference type="NCBI Taxonomy" id="267567"/>
    <lineage>
        <taxon>Eukaryota</taxon>
        <taxon>Sar</taxon>
        <taxon>Stramenopiles</taxon>
        <taxon>Ochrophyta</taxon>
        <taxon>Bacillariophyta</taxon>
        <taxon>Coscinodiscophyceae</taxon>
        <taxon>Thalassiosirophycidae</taxon>
        <taxon>Thalassiosirales</taxon>
        <taxon>Skeletonemataceae</taxon>
        <taxon>Skeletonema</taxon>
        <taxon>Skeletonema marinoi-dohrnii complex</taxon>
    </lineage>
</organism>
<feature type="domain" description="Fibronectin type-III" evidence="9">
    <location>
        <begin position="48"/>
        <end position="149"/>
    </location>
</feature>
<evidence type="ECO:0000256" key="2">
    <source>
        <dbReference type="ARBA" id="ARBA00012485"/>
    </source>
</evidence>
<dbReference type="Proteomes" id="UP001224775">
    <property type="component" value="Unassembled WGS sequence"/>
</dbReference>
<reference evidence="10" key="1">
    <citation type="submission" date="2023-06" db="EMBL/GenBank/DDBJ databases">
        <title>Survivors Of The Sea: Transcriptome response of Skeletonema marinoi to long-term dormancy.</title>
        <authorList>
            <person name="Pinder M.I.M."/>
            <person name="Kourtchenko O."/>
            <person name="Robertson E.K."/>
            <person name="Larsson T."/>
            <person name="Maumus F."/>
            <person name="Osuna-Cruz C.M."/>
            <person name="Vancaester E."/>
            <person name="Stenow R."/>
            <person name="Vandepoele K."/>
            <person name="Ploug H."/>
            <person name="Bruchert V."/>
            <person name="Godhe A."/>
            <person name="Topel M."/>
        </authorList>
    </citation>
    <scope>NUCLEOTIDE SEQUENCE</scope>
    <source>
        <strain evidence="10">R05AC</strain>
    </source>
</reference>
<protein>
    <recommendedName>
        <fullName evidence="2">HECT-type E3 ubiquitin transferase</fullName>
        <ecNumber evidence="2">2.3.2.26</ecNumber>
    </recommendedName>
</protein>
<dbReference type="SMART" id="SM00060">
    <property type="entry name" value="FN3"/>
    <property type="match status" value="14"/>
</dbReference>
<evidence type="ECO:0000256" key="3">
    <source>
        <dbReference type="ARBA" id="ARBA00022679"/>
    </source>
</evidence>
<dbReference type="Pfam" id="PF00041">
    <property type="entry name" value="fn3"/>
    <property type="match status" value="2"/>
</dbReference>
<dbReference type="Gene3D" id="2.60.40.10">
    <property type="entry name" value="Immunoglobulins"/>
    <property type="match status" value="5"/>
</dbReference>
<dbReference type="CDD" id="cd00063">
    <property type="entry name" value="FN3"/>
    <property type="match status" value="4"/>
</dbReference>
<dbReference type="InterPro" id="IPR003961">
    <property type="entry name" value="FN3_dom"/>
</dbReference>
<dbReference type="GO" id="GO:0006511">
    <property type="term" value="P:ubiquitin-dependent protein catabolic process"/>
    <property type="evidence" value="ECO:0007669"/>
    <property type="project" value="TreeGrafter"/>
</dbReference>